<dbReference type="AlphaFoldDB" id="A0A8J4EWC4"/>
<proteinExistence type="predicted"/>
<feature type="compositionally biased region" description="Basic and acidic residues" evidence="1">
    <location>
        <begin position="445"/>
        <end position="458"/>
    </location>
</feature>
<evidence type="ECO:0000313" key="3">
    <source>
        <dbReference type="Proteomes" id="UP000747399"/>
    </source>
</evidence>
<dbReference type="Proteomes" id="UP000747399">
    <property type="component" value="Unassembled WGS sequence"/>
</dbReference>
<protein>
    <submittedName>
        <fullName evidence="2">Uncharacterized protein</fullName>
    </submittedName>
</protein>
<comment type="caution">
    <text evidence="2">The sequence shown here is derived from an EMBL/GenBank/DDBJ whole genome shotgun (WGS) entry which is preliminary data.</text>
</comment>
<keyword evidence="3" id="KW-1185">Reference proteome</keyword>
<gene>
    <name evidence="2" type="ORF">Vafri_3454</name>
</gene>
<reference evidence="2" key="1">
    <citation type="journal article" date="2021" name="Proc. Natl. Acad. Sci. U.S.A.">
        <title>Three genomes in the algal genus Volvox reveal the fate of a haploid sex-determining region after a transition to homothallism.</title>
        <authorList>
            <person name="Yamamoto K."/>
            <person name="Hamaji T."/>
            <person name="Kawai-Toyooka H."/>
            <person name="Matsuzaki R."/>
            <person name="Takahashi F."/>
            <person name="Nishimura Y."/>
            <person name="Kawachi M."/>
            <person name="Noguchi H."/>
            <person name="Minakuchi Y."/>
            <person name="Umen J.G."/>
            <person name="Toyoda A."/>
            <person name="Nozaki H."/>
        </authorList>
    </citation>
    <scope>NUCLEOTIDE SEQUENCE</scope>
    <source>
        <strain evidence="2">NIES-3780</strain>
    </source>
</reference>
<evidence type="ECO:0000256" key="1">
    <source>
        <dbReference type="SAM" id="MobiDB-lite"/>
    </source>
</evidence>
<sequence length="869" mass="90402">MILQGLIFRCFTIARRNDGLERKSSQGACGDVLPAENGSKRVLLPVDDGRTSETGCMPKESLNNTDEMTGKRVLDAGYLYEMRTKRGVSSSRAQVAGAGYDSFFVNPLAMGSHDGGMPIVYAGAALAATSVGILGKGFNNPLAFECSDGSFSEFDSSPGIETCTLLPCVGVDCSHAEGCDFRSSYPVPPETPLHDIKFEGELCPAVYESAGNRQLPPDAASRSASCEDTLGLKPLARSGSGSRAAVADEFTAGLLQAPGQLEQQQSTHACSIPSGLNSSRRLPDAPLLSQGGAAGNSCEYGQAPPFSAEVTGECRNALSSSDSGRAAAEAGPLGACVGIAEEEPCSCPWIMRVQLATSQEPIVLSPETPIDNEPNRTNLGVESLPEQQELDIEEEGPLLNGSDVAAAAMNGTSPSDGFAPGTPPLGARDGGSATAGPGIMPPNGRESRPHCELGDRQAWSDRGEGDVELTVMQELRMGASLPPQLQAPAQPLLDLAQEPHQRDASKSCTLPRPLYSLPVYLDSNDTVEEGGQVVQKPETAVSLFRTLPVTKSTSQSAAQEQGSCASFVTSVRNGILVAATNPSTSLGSLPSLLLPTVPIALMWPHLVPLLAKPSKGDNSEGVGNRTGSGSSGVDSIKFGLPAAQPMRPDTPEVAEASRYVLLPDPGCSISGLAMTRLLIRHLGLLPETPPSQLLESQLPSAGGQIVPSPFATAMDAAASALHITSPIPAEQSGPDLGPIEDEEDGFGDDHEAVSISCTLKLQFKGISTVTDADVSSLAAKFQPPADAVQEIEQWDPEVAEAGAVAGATDAASMLSSSESSSIFDGRGSSVLRGALSVASMQEWLEPQDWKPLREKYCGAQIGVLQASSA</sequence>
<accession>A0A8J4EWC4</accession>
<feature type="region of interest" description="Disordered" evidence="1">
    <location>
        <begin position="412"/>
        <end position="458"/>
    </location>
</feature>
<evidence type="ECO:0000313" key="2">
    <source>
        <dbReference type="EMBL" id="GIL46455.1"/>
    </source>
</evidence>
<organism evidence="2 3">
    <name type="scientific">Volvox africanus</name>
    <dbReference type="NCBI Taxonomy" id="51714"/>
    <lineage>
        <taxon>Eukaryota</taxon>
        <taxon>Viridiplantae</taxon>
        <taxon>Chlorophyta</taxon>
        <taxon>core chlorophytes</taxon>
        <taxon>Chlorophyceae</taxon>
        <taxon>CS clade</taxon>
        <taxon>Chlamydomonadales</taxon>
        <taxon>Volvocaceae</taxon>
        <taxon>Volvox</taxon>
    </lineage>
</organism>
<feature type="region of interest" description="Disordered" evidence="1">
    <location>
        <begin position="613"/>
        <end position="633"/>
    </location>
</feature>
<name>A0A8J4EWC4_9CHLO</name>
<dbReference type="EMBL" id="BNCO01000003">
    <property type="protein sequence ID" value="GIL46455.1"/>
    <property type="molecule type" value="Genomic_DNA"/>
</dbReference>